<gene>
    <name evidence="1" type="ORF">ACOLOM_LOCUS9569</name>
</gene>
<dbReference type="Proteomes" id="UP000789525">
    <property type="component" value="Unassembled WGS sequence"/>
</dbReference>
<keyword evidence="2" id="KW-1185">Reference proteome</keyword>
<accession>A0ACA9P0Z1</accession>
<sequence>MATPSEGSGKSVGFSFRVKDPNILTKWMLDSTKVTFGPGAAVFEIMTSLESISIAMAVGSHSINRNDLEALCQQLPGVPSFILDTNQRHHRLIFSNMQNARAAFGTLQGMPLCGEPVTCHLDLNPLRQSASFEYCLQLSWIAPFKRFIAHMRSKHEVSNAIDAWKMKNISGVRLRVYRPTTNHLDVIVDGIPLNIPHHEIQSLFPGYLGEIVLVGVEDTTAEGILR</sequence>
<proteinExistence type="predicted"/>
<reference evidence="1" key="1">
    <citation type="submission" date="2021-06" db="EMBL/GenBank/DDBJ databases">
        <authorList>
            <person name="Kallberg Y."/>
            <person name="Tangrot J."/>
            <person name="Rosling A."/>
        </authorList>
    </citation>
    <scope>NUCLEOTIDE SEQUENCE</scope>
    <source>
        <strain evidence="1">CL356</strain>
    </source>
</reference>
<organism evidence="1 2">
    <name type="scientific">Acaulospora colombiana</name>
    <dbReference type="NCBI Taxonomy" id="27376"/>
    <lineage>
        <taxon>Eukaryota</taxon>
        <taxon>Fungi</taxon>
        <taxon>Fungi incertae sedis</taxon>
        <taxon>Mucoromycota</taxon>
        <taxon>Glomeromycotina</taxon>
        <taxon>Glomeromycetes</taxon>
        <taxon>Diversisporales</taxon>
        <taxon>Acaulosporaceae</taxon>
        <taxon>Acaulospora</taxon>
    </lineage>
</organism>
<evidence type="ECO:0000313" key="2">
    <source>
        <dbReference type="Proteomes" id="UP000789525"/>
    </source>
</evidence>
<feature type="non-terminal residue" evidence="1">
    <location>
        <position position="226"/>
    </location>
</feature>
<dbReference type="EMBL" id="CAJVPT010028123">
    <property type="protein sequence ID" value="CAG8686305.1"/>
    <property type="molecule type" value="Genomic_DNA"/>
</dbReference>
<comment type="caution">
    <text evidence="1">The sequence shown here is derived from an EMBL/GenBank/DDBJ whole genome shotgun (WGS) entry which is preliminary data.</text>
</comment>
<name>A0ACA9P0Z1_9GLOM</name>
<evidence type="ECO:0000313" key="1">
    <source>
        <dbReference type="EMBL" id="CAG8686305.1"/>
    </source>
</evidence>
<protein>
    <submittedName>
        <fullName evidence="1">9886_t:CDS:1</fullName>
    </submittedName>
</protein>